<accession>A0ABU7LPP0</accession>
<organism evidence="2 3">
    <name type="scientific">Hyphobacterium lacteum</name>
    <dbReference type="NCBI Taxonomy" id="3116575"/>
    <lineage>
        <taxon>Bacteria</taxon>
        <taxon>Pseudomonadati</taxon>
        <taxon>Pseudomonadota</taxon>
        <taxon>Alphaproteobacteria</taxon>
        <taxon>Maricaulales</taxon>
        <taxon>Maricaulaceae</taxon>
        <taxon>Hyphobacterium</taxon>
    </lineage>
</organism>
<keyword evidence="2" id="KW-0808">Transferase</keyword>
<dbReference type="RefSeq" id="WP_330198538.1">
    <property type="nucleotide sequence ID" value="NZ_JAZDRP010000003.1"/>
</dbReference>
<dbReference type="PANTHER" id="PTHR30244">
    <property type="entry name" value="TRANSAMINASE"/>
    <property type="match status" value="1"/>
</dbReference>
<dbReference type="Proteomes" id="UP001354971">
    <property type="component" value="Unassembled WGS sequence"/>
</dbReference>
<sequence>MTTPVPFIDLAAQRERIREKLESSIASVIESGRYILGPEVKELEERLRDFGKAPHALACANGTDALVLPLMAWGLKPGDAVFVPSFTFASTAEVVPWLGATPVFIDVKPDTYCMDPESLSAAIEQVKADGKLNPRVVIAVDLFGQPANYPQISGIARKHGLKLIADSAQGFGCTLNGNHPIHWADVTTISFYPAKPLGGYGDGGALLCKDEELLKTIRCLATHGQSQTTYDYIRIGMNSRLDTIQAAVLLAKMDVFEDEIRTRNEAAARYADGFGDLVSPHHVIDGGVSVWAQYTIEVDNRDEFRKKLIDEGVPTAVYYPKPLHVQKPYTGFGRAPTGLHVTEAACERVVSLPMDGYLYGQRQDRVIAAVRKALGG</sequence>
<evidence type="ECO:0000313" key="2">
    <source>
        <dbReference type="EMBL" id="MEE2525878.1"/>
    </source>
</evidence>
<dbReference type="PANTHER" id="PTHR30244:SF42">
    <property type="entry name" value="UDP-2-ACETAMIDO-2-DEOXY-3-OXO-D-GLUCURONATE AMINOTRANSFERASE"/>
    <property type="match status" value="1"/>
</dbReference>
<comment type="caution">
    <text evidence="2">The sequence shown here is derived from an EMBL/GenBank/DDBJ whole genome shotgun (WGS) entry which is preliminary data.</text>
</comment>
<evidence type="ECO:0000313" key="3">
    <source>
        <dbReference type="Proteomes" id="UP001354971"/>
    </source>
</evidence>
<proteinExistence type="inferred from homology"/>
<dbReference type="Gene3D" id="3.90.1150.10">
    <property type="entry name" value="Aspartate Aminotransferase, domain 1"/>
    <property type="match status" value="1"/>
</dbReference>
<protein>
    <submittedName>
        <fullName evidence="2">DegT/DnrJ/EryC1/StrS aminotransferase family protein</fullName>
    </submittedName>
</protein>
<name>A0ABU7LPP0_9PROT</name>
<dbReference type="InterPro" id="IPR015422">
    <property type="entry name" value="PyrdxlP-dep_Trfase_small"/>
</dbReference>
<dbReference type="Gene3D" id="3.40.640.10">
    <property type="entry name" value="Type I PLP-dependent aspartate aminotransferase-like (Major domain)"/>
    <property type="match status" value="1"/>
</dbReference>
<keyword evidence="2" id="KW-0032">Aminotransferase</keyword>
<evidence type="ECO:0000256" key="1">
    <source>
        <dbReference type="RuleBase" id="RU004508"/>
    </source>
</evidence>
<dbReference type="EMBL" id="JAZDRP010000003">
    <property type="protein sequence ID" value="MEE2525878.1"/>
    <property type="molecule type" value="Genomic_DNA"/>
</dbReference>
<dbReference type="PIRSF" id="PIRSF000390">
    <property type="entry name" value="PLP_StrS"/>
    <property type="match status" value="1"/>
</dbReference>
<gene>
    <name evidence="2" type="ORF">V0U79_05825</name>
</gene>
<keyword evidence="1" id="KW-0663">Pyridoxal phosphate</keyword>
<dbReference type="CDD" id="cd00616">
    <property type="entry name" value="AHBA_syn"/>
    <property type="match status" value="1"/>
</dbReference>
<reference evidence="2 3" key="1">
    <citation type="submission" date="2024-01" db="EMBL/GenBank/DDBJ databases">
        <title>Hyphobacterium bacterium isolated from marine sediment.</title>
        <authorList>
            <person name="Zhao S."/>
        </authorList>
    </citation>
    <scope>NUCLEOTIDE SEQUENCE [LARGE SCALE GENOMIC DNA]</scope>
    <source>
        <strain evidence="3">HN65</strain>
    </source>
</reference>
<dbReference type="InterPro" id="IPR000653">
    <property type="entry name" value="DegT/StrS_aminotransferase"/>
</dbReference>
<keyword evidence="3" id="KW-1185">Reference proteome</keyword>
<dbReference type="Pfam" id="PF01041">
    <property type="entry name" value="DegT_DnrJ_EryC1"/>
    <property type="match status" value="1"/>
</dbReference>
<dbReference type="GO" id="GO:0008483">
    <property type="term" value="F:transaminase activity"/>
    <property type="evidence" value="ECO:0007669"/>
    <property type="project" value="UniProtKB-KW"/>
</dbReference>
<dbReference type="SUPFAM" id="SSF53383">
    <property type="entry name" value="PLP-dependent transferases"/>
    <property type="match status" value="1"/>
</dbReference>
<dbReference type="InterPro" id="IPR015421">
    <property type="entry name" value="PyrdxlP-dep_Trfase_major"/>
</dbReference>
<dbReference type="InterPro" id="IPR015424">
    <property type="entry name" value="PyrdxlP-dep_Trfase"/>
</dbReference>
<comment type="similarity">
    <text evidence="1">Belongs to the DegT/DnrJ/EryC1 family.</text>
</comment>